<protein>
    <recommendedName>
        <fullName evidence="3 6">Glucosylceramidase</fullName>
        <ecNumber evidence="3 6">3.2.1.45</ecNumber>
    </recommendedName>
</protein>
<sequence>MNKILNSKLAIILLLFFIFNKIKSDNKVIINPGIIHQNIDGFGGSSAWLGEIPDKGIDNIFGKLGLSILRLGMVDICNNAKWGTYRCIGREIQTAKKALKYGIKIFASPSTSPNSFKTNNYEIMGELKEDKYGDYVEYLQTAVDDLKKNGIPLYAMSLQSEPDFSPPYISIKWSPEQIAKFLKYNGRRIKGTKIMAPECAHFRQDYNDAILNDPAAAKNVDIMAWHMYGMQLVPQTKAHQLGKSAWMTEITNDGNDWKSFMETAKGIHDCMTIAEYNAYVYFWFKDSKYISLVDKNYDITPRGYILGQYAKFIRPNYVRIDATANPSTNIFVSAYKGGNKIIIVVVNNGYSNINQQFSIKSINSFIPYITSPNKNLSKEANIAVKNGLFSYSIPGPSVVTFDEIYKLYYNEYIHIYIHTIIKFKKK</sequence>
<dbReference type="Gene3D" id="3.20.20.80">
    <property type="entry name" value="Glycosidases"/>
    <property type="match status" value="1"/>
</dbReference>
<evidence type="ECO:0000259" key="8">
    <source>
        <dbReference type="Pfam" id="PF02055"/>
    </source>
</evidence>
<gene>
    <name evidence="9" type="ORF">Mgra_00003019</name>
</gene>
<accession>A0A8S9ZWI6</accession>
<evidence type="ECO:0000313" key="10">
    <source>
        <dbReference type="Proteomes" id="UP000605970"/>
    </source>
</evidence>
<evidence type="ECO:0000256" key="3">
    <source>
        <dbReference type="ARBA" id="ARBA00012658"/>
    </source>
</evidence>
<evidence type="ECO:0000256" key="6">
    <source>
        <dbReference type="RuleBase" id="RU361188"/>
    </source>
</evidence>
<dbReference type="SUPFAM" id="SSF51445">
    <property type="entry name" value="(Trans)glycosidases"/>
    <property type="match status" value="1"/>
</dbReference>
<organism evidence="9 10">
    <name type="scientific">Meloidogyne graminicola</name>
    <dbReference type="NCBI Taxonomy" id="189291"/>
    <lineage>
        <taxon>Eukaryota</taxon>
        <taxon>Metazoa</taxon>
        <taxon>Ecdysozoa</taxon>
        <taxon>Nematoda</taxon>
        <taxon>Chromadorea</taxon>
        <taxon>Rhabditida</taxon>
        <taxon>Tylenchina</taxon>
        <taxon>Tylenchomorpha</taxon>
        <taxon>Tylenchoidea</taxon>
        <taxon>Meloidogynidae</taxon>
        <taxon>Meloidogyninae</taxon>
        <taxon>Meloidogyne</taxon>
    </lineage>
</organism>
<dbReference type="PANTHER" id="PTHR11069">
    <property type="entry name" value="GLUCOSYLCERAMIDASE"/>
    <property type="match status" value="1"/>
</dbReference>
<keyword evidence="4 7" id="KW-0732">Signal</keyword>
<dbReference type="GO" id="GO:0016020">
    <property type="term" value="C:membrane"/>
    <property type="evidence" value="ECO:0007669"/>
    <property type="project" value="GOC"/>
</dbReference>
<keyword evidence="6" id="KW-0326">Glycosidase</keyword>
<evidence type="ECO:0000256" key="4">
    <source>
        <dbReference type="ARBA" id="ARBA00022729"/>
    </source>
</evidence>
<dbReference type="GO" id="GO:0006665">
    <property type="term" value="P:sphingolipid metabolic process"/>
    <property type="evidence" value="ECO:0007669"/>
    <property type="project" value="UniProtKB-KW"/>
</dbReference>
<name>A0A8S9ZWI6_9BILA</name>
<dbReference type="PANTHER" id="PTHR11069:SF38">
    <property type="entry name" value="GLUCURONOXYLANASE XYNC"/>
    <property type="match status" value="1"/>
</dbReference>
<comment type="similarity">
    <text evidence="2 6">Belongs to the glycosyl hydrolase 30 family.</text>
</comment>
<evidence type="ECO:0000256" key="1">
    <source>
        <dbReference type="ARBA" id="ARBA00001013"/>
    </source>
</evidence>
<dbReference type="OrthoDB" id="8300090at2759"/>
<evidence type="ECO:0000313" key="9">
    <source>
        <dbReference type="EMBL" id="KAF7637503.1"/>
    </source>
</evidence>
<dbReference type="Gene3D" id="2.60.40.1180">
    <property type="entry name" value="Golgi alpha-mannosidase II"/>
    <property type="match status" value="1"/>
</dbReference>
<feature type="signal peptide" evidence="7">
    <location>
        <begin position="1"/>
        <end position="24"/>
    </location>
</feature>
<dbReference type="SUPFAM" id="SSF51011">
    <property type="entry name" value="Glycosyl hydrolase domain"/>
    <property type="match status" value="1"/>
</dbReference>
<dbReference type="AlphaFoldDB" id="A0A8S9ZWI6"/>
<comment type="catalytic activity">
    <reaction evidence="1">
        <text>a beta-D-glucosyl-(1&lt;-&gt;1')-N-acylsphing-4-enine + H2O = an N-acylsphing-4-enine + D-glucose</text>
        <dbReference type="Rhea" id="RHEA:13269"/>
        <dbReference type="ChEBI" id="CHEBI:4167"/>
        <dbReference type="ChEBI" id="CHEBI:15377"/>
        <dbReference type="ChEBI" id="CHEBI:22801"/>
        <dbReference type="ChEBI" id="CHEBI:52639"/>
        <dbReference type="EC" id="3.2.1.45"/>
    </reaction>
    <physiologicalReaction direction="left-to-right" evidence="1">
        <dbReference type="Rhea" id="RHEA:13270"/>
    </physiologicalReaction>
</comment>
<comment type="caution">
    <text evidence="9">The sequence shown here is derived from an EMBL/GenBank/DDBJ whole genome shotgun (WGS) entry which is preliminary data.</text>
</comment>
<dbReference type="InterPro" id="IPR033453">
    <property type="entry name" value="Glyco_hydro_30_TIM-barrel"/>
</dbReference>
<feature type="domain" description="Glycosyl hydrolase family 30 TIM-barrel" evidence="8">
    <location>
        <begin position="92"/>
        <end position="229"/>
    </location>
</feature>
<feature type="chain" id="PRO_5035922262" description="Glucosylceramidase" evidence="7">
    <location>
        <begin position="25"/>
        <end position="426"/>
    </location>
</feature>
<keyword evidence="5 6" id="KW-0378">Hydrolase</keyword>
<evidence type="ECO:0000256" key="2">
    <source>
        <dbReference type="ARBA" id="ARBA00005382"/>
    </source>
</evidence>
<dbReference type="GO" id="GO:0004348">
    <property type="term" value="F:glucosylceramidase activity"/>
    <property type="evidence" value="ECO:0007669"/>
    <property type="project" value="UniProtKB-EC"/>
</dbReference>
<dbReference type="InterPro" id="IPR017853">
    <property type="entry name" value="GH"/>
</dbReference>
<keyword evidence="6" id="KW-0746">Sphingolipid metabolism</keyword>
<evidence type="ECO:0000256" key="7">
    <source>
        <dbReference type="SAM" id="SignalP"/>
    </source>
</evidence>
<dbReference type="EC" id="3.2.1.45" evidence="3 6"/>
<dbReference type="InterPro" id="IPR001139">
    <property type="entry name" value="Glyco_hydro_30"/>
</dbReference>
<dbReference type="Pfam" id="PF02055">
    <property type="entry name" value="Glyco_hydro_30"/>
    <property type="match status" value="1"/>
</dbReference>
<keyword evidence="10" id="KW-1185">Reference proteome</keyword>
<dbReference type="InterPro" id="IPR013780">
    <property type="entry name" value="Glyco_hydro_b"/>
</dbReference>
<keyword evidence="6" id="KW-0443">Lipid metabolism</keyword>
<dbReference type="Proteomes" id="UP000605970">
    <property type="component" value="Unassembled WGS sequence"/>
</dbReference>
<evidence type="ECO:0000256" key="5">
    <source>
        <dbReference type="ARBA" id="ARBA00022801"/>
    </source>
</evidence>
<reference evidence="9" key="1">
    <citation type="journal article" date="2020" name="Ecol. Evol.">
        <title>Genome structure and content of the rice root-knot nematode (Meloidogyne graminicola).</title>
        <authorList>
            <person name="Phan N.T."/>
            <person name="Danchin E.G.J."/>
            <person name="Klopp C."/>
            <person name="Perfus-Barbeoch L."/>
            <person name="Kozlowski D.K."/>
            <person name="Koutsovoulos G.D."/>
            <person name="Lopez-Roques C."/>
            <person name="Bouchez O."/>
            <person name="Zahm M."/>
            <person name="Besnard G."/>
            <person name="Bellafiore S."/>
        </authorList>
    </citation>
    <scope>NUCLEOTIDE SEQUENCE</scope>
    <source>
        <strain evidence="9">VN-18</strain>
    </source>
</reference>
<proteinExistence type="inferred from homology"/>
<dbReference type="EMBL" id="JABEBT010000019">
    <property type="protein sequence ID" value="KAF7637503.1"/>
    <property type="molecule type" value="Genomic_DNA"/>
</dbReference>